<dbReference type="GeneID" id="68875851"/>
<name>A0A2A7MCH5_9CLOT</name>
<dbReference type="AlphaFoldDB" id="A0A2A7MCH5"/>
<evidence type="ECO:0008006" key="6">
    <source>
        <dbReference type="Google" id="ProtNLM"/>
    </source>
</evidence>
<dbReference type="Proteomes" id="UP000431451">
    <property type="component" value="Unassembled WGS sequence"/>
</dbReference>
<organism evidence="2 4">
    <name type="scientific">Clostridium neonatale</name>
    <dbReference type="NCBI Taxonomy" id="137838"/>
    <lineage>
        <taxon>Bacteria</taxon>
        <taxon>Bacillati</taxon>
        <taxon>Bacillota</taxon>
        <taxon>Clostridia</taxon>
        <taxon>Eubacteriales</taxon>
        <taxon>Clostridiaceae</taxon>
        <taxon>Clostridium</taxon>
    </lineage>
</organism>
<reference evidence="3 5" key="2">
    <citation type="submission" date="2018-06" db="EMBL/GenBank/DDBJ databases">
        <authorList>
            <consortium name="IHU Genomes"/>
        </authorList>
    </citation>
    <scope>NUCLEOTIDE SEQUENCE [LARGE SCALE GENOMIC DNA]</scope>
    <source>
        <strain evidence="3 5">NEC25</strain>
    </source>
</reference>
<keyword evidence="4" id="KW-1185">Reference proteome</keyword>
<sequence>MKKIIIFIIFTLTLIMNMSIALFWNPDIDNKKDDPMQSTEVFSDTRSLCKVDDVILLEELDNSQSKELDSILSPLSTFEIELVKEELNTCSEDEIIKAFRKLKRRLPESEYKKIEEILSPLIDIEELNSILKNKYV</sequence>
<dbReference type="EMBL" id="PDCJ01000004">
    <property type="protein sequence ID" value="PEG29385.1"/>
    <property type="molecule type" value="Genomic_DNA"/>
</dbReference>
<accession>A0A2A7MCH5</accession>
<evidence type="ECO:0000313" key="4">
    <source>
        <dbReference type="Proteomes" id="UP000220840"/>
    </source>
</evidence>
<dbReference type="RefSeq" id="WP_058293721.1">
    <property type="nucleotide sequence ID" value="NZ_CAKJVD010000016.1"/>
</dbReference>
<dbReference type="Proteomes" id="UP000220840">
    <property type="component" value="Unassembled WGS sequence"/>
</dbReference>
<reference evidence="2 4" key="1">
    <citation type="submission" date="2017-10" db="EMBL/GenBank/DDBJ databases">
        <title>Effective Description of Clostridium neonatale sp. nov. linked to necrotizing enterocolitis in neonates and a clarification of species assignable to the genus Clostridium (Prazmowski 1880) emend. Lawson and Rainey 2016.</title>
        <authorList>
            <person name="Bernard K."/>
            <person name="Burdz T."/>
            <person name="Wiebe D."/>
            <person name="Balcewich B."/>
            <person name="Alfa M."/>
            <person name="Bernier A.-M."/>
        </authorList>
    </citation>
    <scope>NUCLEOTIDE SEQUENCE [LARGE SCALE GENOMIC DNA]</scope>
    <source>
        <strain evidence="2 4">LCDC99A005</strain>
    </source>
</reference>
<gene>
    <name evidence="1" type="ORF">CNEO2_230061</name>
    <name evidence="3" type="ORF">CNEONATNEC25_00532</name>
    <name evidence="2" type="ORF">CQ394_18685</name>
</gene>
<reference evidence="1" key="3">
    <citation type="submission" date="2022-10" db="EMBL/GenBank/DDBJ databases">
        <authorList>
            <person name="Aires J."/>
            <person name="Mesa V."/>
        </authorList>
    </citation>
    <scope>NUCLEOTIDE SEQUENCE</scope>
    <source>
        <strain evidence="1">Clostridium neonatale JD116</strain>
    </source>
</reference>
<dbReference type="EMBL" id="CAMTCP010000155">
    <property type="protein sequence ID" value="CAI3576822.1"/>
    <property type="molecule type" value="Genomic_DNA"/>
</dbReference>
<evidence type="ECO:0000313" key="1">
    <source>
        <dbReference type="EMBL" id="CAI3576822.1"/>
    </source>
</evidence>
<protein>
    <recommendedName>
        <fullName evidence="6">DUF4476 domain-containing protein</fullName>
    </recommendedName>
</protein>
<evidence type="ECO:0000313" key="2">
    <source>
        <dbReference type="EMBL" id="PEG29385.1"/>
    </source>
</evidence>
<dbReference type="Proteomes" id="UP001189143">
    <property type="component" value="Unassembled WGS sequence"/>
</dbReference>
<proteinExistence type="predicted"/>
<dbReference type="EMBL" id="UWJD01000001">
    <property type="protein sequence ID" value="VCT82945.1"/>
    <property type="molecule type" value="Genomic_DNA"/>
</dbReference>
<evidence type="ECO:0000313" key="3">
    <source>
        <dbReference type="EMBL" id="VCT82945.1"/>
    </source>
</evidence>
<evidence type="ECO:0000313" key="5">
    <source>
        <dbReference type="Proteomes" id="UP000431451"/>
    </source>
</evidence>